<organism evidence="2 3">
    <name type="scientific">Theileria orientalis</name>
    <dbReference type="NCBI Taxonomy" id="68886"/>
    <lineage>
        <taxon>Eukaryota</taxon>
        <taxon>Sar</taxon>
        <taxon>Alveolata</taxon>
        <taxon>Apicomplexa</taxon>
        <taxon>Aconoidasida</taxon>
        <taxon>Piroplasmida</taxon>
        <taxon>Theileriidae</taxon>
        <taxon>Theileria</taxon>
    </lineage>
</organism>
<gene>
    <name evidence="2" type="ORF">MACJ_001898</name>
</gene>
<keyword evidence="1" id="KW-0472">Membrane</keyword>
<sequence length="472" mass="55557">MDDGVAIHIDFNVKVSTDRIIVTKSIVHRFFYCTSYLAKNGEPFKVGRIYGPSLEYYKENLDLDDVVVISVFTASGDDRPFVMCIEKQEGRRIFHAMYSKNSISWTLIPELNEIDSELQDKLLLTALKDAYRLYYESILKVDHKVLVYLMTYYEDIKYDVIPEIYYCLGYDRYRFRPNGPHALKTVSLYGVNLKFDQNLNFVNEIYIYYSRMDETTPLLIETKDYEIGNAFPLYNYYTAASINDDRWVALGCGTNLASAKCKSDIKRILDSVVDAYRSYPVDINLEQHKYTVYALFPIKLGHIYFQFEHQITSFYAYNSYVPKVAEYVLIDRISIDGQEQIIDIQSKEIPTFYTFYRQNNRSKLLLMCFKLIGDSYTNKSNFTWYRRDYGEENKWVLFDFDADPEHDHKLIDYKIASLYESRLPSLDLSEVPLYLFLLFIGLLIGLWIGTSCSKRIIRRLLRYTGLFRDHSN</sequence>
<evidence type="ECO:0000313" key="3">
    <source>
        <dbReference type="Proteomes" id="UP000244803"/>
    </source>
</evidence>
<name>A0A976M589_THEOR</name>
<keyword evidence="1" id="KW-0812">Transmembrane</keyword>
<reference evidence="2" key="1">
    <citation type="submission" date="2022-07" db="EMBL/GenBank/DDBJ databases">
        <title>Evaluation of T. orientalis genome assembly methods using nanopore sequencing and analysis of variation between genomes.</title>
        <authorList>
            <person name="Yam J."/>
            <person name="Micallef M.L."/>
            <person name="Liu M."/>
            <person name="Djordjevic S.P."/>
            <person name="Bogema D.R."/>
            <person name="Jenkins C."/>
        </authorList>
    </citation>
    <scope>NUCLEOTIDE SEQUENCE</scope>
    <source>
        <strain evidence="2">Fish Creek</strain>
    </source>
</reference>
<dbReference type="AlphaFoldDB" id="A0A976M589"/>
<dbReference type="OrthoDB" id="10364918at2759"/>
<evidence type="ECO:0000256" key="1">
    <source>
        <dbReference type="SAM" id="Phobius"/>
    </source>
</evidence>
<proteinExistence type="predicted"/>
<protein>
    <submittedName>
        <fullName evidence="2">Uncharacterized protein</fullName>
    </submittedName>
</protein>
<evidence type="ECO:0000313" key="2">
    <source>
        <dbReference type="EMBL" id="UKJ88654.2"/>
    </source>
</evidence>
<feature type="transmembrane region" description="Helical" evidence="1">
    <location>
        <begin position="431"/>
        <end position="449"/>
    </location>
</feature>
<dbReference type="EMBL" id="CP056066">
    <property type="protein sequence ID" value="UKJ88654.2"/>
    <property type="molecule type" value="Genomic_DNA"/>
</dbReference>
<dbReference type="Proteomes" id="UP000244803">
    <property type="component" value="Chromosome 3"/>
</dbReference>
<keyword evidence="1" id="KW-1133">Transmembrane helix</keyword>
<accession>A0A976M589</accession>